<organism evidence="2 3">
    <name type="scientific">Pyronema omphalodes (strain CBS 100304)</name>
    <name type="common">Pyronema confluens</name>
    <dbReference type="NCBI Taxonomy" id="1076935"/>
    <lineage>
        <taxon>Eukaryota</taxon>
        <taxon>Fungi</taxon>
        <taxon>Dikarya</taxon>
        <taxon>Ascomycota</taxon>
        <taxon>Pezizomycotina</taxon>
        <taxon>Pezizomycetes</taxon>
        <taxon>Pezizales</taxon>
        <taxon>Pyronemataceae</taxon>
        <taxon>Pyronema</taxon>
    </lineage>
</organism>
<evidence type="ECO:0000256" key="1">
    <source>
        <dbReference type="SAM" id="MobiDB-lite"/>
    </source>
</evidence>
<evidence type="ECO:0000313" key="2">
    <source>
        <dbReference type="EMBL" id="CCX33608.1"/>
    </source>
</evidence>
<keyword evidence="3" id="KW-1185">Reference proteome</keyword>
<dbReference type="EMBL" id="HF936139">
    <property type="protein sequence ID" value="CCX33608.1"/>
    <property type="molecule type" value="Genomic_DNA"/>
</dbReference>
<protein>
    <submittedName>
        <fullName evidence="2">Uncharacterized protein</fullName>
    </submittedName>
</protein>
<feature type="region of interest" description="Disordered" evidence="1">
    <location>
        <begin position="1"/>
        <end position="59"/>
    </location>
</feature>
<feature type="compositionally biased region" description="Low complexity" evidence="1">
    <location>
        <begin position="268"/>
        <end position="283"/>
    </location>
</feature>
<dbReference type="Proteomes" id="UP000018144">
    <property type="component" value="Unassembled WGS sequence"/>
</dbReference>
<proteinExistence type="predicted"/>
<sequence length="725" mass="78271">MSGFPPPLSAPGVPAGAPRSPTKPTSSQVPDSGFDIRGLRNRTNLGNGPLKPPPYVPRPIEEVIRARRFPRSMTTPIPPPIGSGTSLQNAGQLSLRKARKELMAREGYPIPPQPPTGFDIYRDEQSLQARSQQAQHRTEEARDFWFGNPSAPTQPPNVNSNKRPWEETNDRHIGNFLNSVPESLMVPAVDFVMLHQKAWFWDQFAGAQQRAVAKQNSGAYRPPNAEAYQPAKPAAGREGLPSLGNLYLAQAAGLGRAATSNNWRANAAASSSVTPPVATSSTVGPRPGIERMGNFGSTNLIRSMGNFTLGNTGNGSNAGLGGITRSSTMGPMGTFAVPQPVTSRRPLRDVADWRRAREAAKNMNSDAEADGKENVKPPHVHMVHPPTAIPVATAQPAGQQPPPPNRTLIISPIPSSIRLADLTYSVLAPGGLDWIHYSPVNPVLPSNQSGANPQDPIPIRPPPFVATLQTSPAPVNALSALARTSPLASLAPPHQQSAEAEQPMALIVTFANQAGAEQFKSYTDKHGIWVSVQHPQRGPADYKMEIEGVEYPVFKESHRGILYAKKRILGAGVRFWGKDGDGSMLPQDGDIFKGMEGMLLQWFKMEDCAGIQEAREAGATRVIEVLGDSGTIERKITAMKCSIEFIKITSGGGSPVSTYLRFHSLRDAVRAAHALRVNGYAPVYARDAADKPVASAKWRQYHMAAEKALADKKKKDLCDIVMDDD</sequence>
<dbReference type="AlphaFoldDB" id="U4LNT2"/>
<evidence type="ECO:0000313" key="3">
    <source>
        <dbReference type="Proteomes" id="UP000018144"/>
    </source>
</evidence>
<feature type="region of interest" description="Disordered" evidence="1">
    <location>
        <begin position="268"/>
        <end position="291"/>
    </location>
</feature>
<name>U4LNT2_PYROM</name>
<reference evidence="2 3" key="1">
    <citation type="journal article" date="2013" name="PLoS Genet.">
        <title>The genome and development-dependent transcriptomes of Pyronema confluens: a window into fungal evolution.</title>
        <authorList>
            <person name="Traeger S."/>
            <person name="Altegoer F."/>
            <person name="Freitag M."/>
            <person name="Gabaldon T."/>
            <person name="Kempken F."/>
            <person name="Kumar A."/>
            <person name="Marcet-Houben M."/>
            <person name="Poggeler S."/>
            <person name="Stajich J.E."/>
            <person name="Nowrousian M."/>
        </authorList>
    </citation>
    <scope>NUCLEOTIDE SEQUENCE [LARGE SCALE GENOMIC DNA]</scope>
    <source>
        <strain evidence="3">CBS 100304</strain>
        <tissue evidence="2">Vegetative mycelium</tissue>
    </source>
</reference>
<accession>U4LNT2</accession>
<gene>
    <name evidence="2" type="ORF">PCON_01479</name>
</gene>